<feature type="compositionally biased region" description="Basic and acidic residues" evidence="1">
    <location>
        <begin position="40"/>
        <end position="49"/>
    </location>
</feature>
<proteinExistence type="predicted"/>
<evidence type="ECO:0000313" key="3">
    <source>
        <dbReference type="Proteomes" id="UP001143981"/>
    </source>
</evidence>
<accession>A0A9W7XNY6</accession>
<evidence type="ECO:0000256" key="1">
    <source>
        <dbReference type="SAM" id="MobiDB-lite"/>
    </source>
</evidence>
<feature type="non-terminal residue" evidence="2">
    <location>
        <position position="1"/>
    </location>
</feature>
<name>A0A9W7XNY6_9FUNG</name>
<organism evidence="2 3">
    <name type="scientific">Coemansia biformis</name>
    <dbReference type="NCBI Taxonomy" id="1286918"/>
    <lineage>
        <taxon>Eukaryota</taxon>
        <taxon>Fungi</taxon>
        <taxon>Fungi incertae sedis</taxon>
        <taxon>Zoopagomycota</taxon>
        <taxon>Kickxellomycotina</taxon>
        <taxon>Kickxellomycetes</taxon>
        <taxon>Kickxellales</taxon>
        <taxon>Kickxellaceae</taxon>
        <taxon>Coemansia</taxon>
    </lineage>
</organism>
<feature type="region of interest" description="Disordered" evidence="1">
    <location>
        <begin position="32"/>
        <end position="75"/>
    </location>
</feature>
<dbReference type="EMBL" id="JANBOI010004231">
    <property type="protein sequence ID" value="KAJ1717914.1"/>
    <property type="molecule type" value="Genomic_DNA"/>
</dbReference>
<keyword evidence="3" id="KW-1185">Reference proteome</keyword>
<protein>
    <submittedName>
        <fullName evidence="2">Uncharacterized protein</fullName>
    </submittedName>
</protein>
<evidence type="ECO:0000313" key="2">
    <source>
        <dbReference type="EMBL" id="KAJ1717914.1"/>
    </source>
</evidence>
<reference evidence="2" key="1">
    <citation type="submission" date="2022-07" db="EMBL/GenBank/DDBJ databases">
        <title>Phylogenomic reconstructions and comparative analyses of Kickxellomycotina fungi.</title>
        <authorList>
            <person name="Reynolds N.K."/>
            <person name="Stajich J.E."/>
            <person name="Barry K."/>
            <person name="Grigoriev I.V."/>
            <person name="Crous P."/>
            <person name="Smith M.E."/>
        </authorList>
    </citation>
    <scope>NUCLEOTIDE SEQUENCE</scope>
    <source>
        <strain evidence="2">BCRC 34381</strain>
    </source>
</reference>
<comment type="caution">
    <text evidence="2">The sequence shown here is derived from an EMBL/GenBank/DDBJ whole genome shotgun (WGS) entry which is preliminary data.</text>
</comment>
<gene>
    <name evidence="2" type="ORF">LPJ61_007051</name>
</gene>
<dbReference type="AlphaFoldDB" id="A0A9W7XNY6"/>
<sequence length="75" mass="8020">WAVSSEDHRTHWGRKPVTQARPDLITGEAAVSGVSGTTVTERDQLDPDTRVNATITSDEESAGGAPGVQDDQEMQ</sequence>
<dbReference type="Proteomes" id="UP001143981">
    <property type="component" value="Unassembled WGS sequence"/>
</dbReference>